<evidence type="ECO:0000256" key="1">
    <source>
        <dbReference type="SAM" id="MobiDB-lite"/>
    </source>
</evidence>
<feature type="region of interest" description="Disordered" evidence="1">
    <location>
        <begin position="122"/>
        <end position="203"/>
    </location>
</feature>
<reference evidence="3" key="1">
    <citation type="submission" date="2022-11" db="UniProtKB">
        <authorList>
            <consortium name="WormBaseParasite"/>
        </authorList>
    </citation>
    <scope>IDENTIFICATION</scope>
</reference>
<keyword evidence="2" id="KW-1185">Reference proteome</keyword>
<dbReference type="Proteomes" id="UP000887561">
    <property type="component" value="Unplaced"/>
</dbReference>
<accession>A0A915N7W0</accession>
<evidence type="ECO:0000313" key="2">
    <source>
        <dbReference type="Proteomes" id="UP000887561"/>
    </source>
</evidence>
<proteinExistence type="predicted"/>
<feature type="region of interest" description="Disordered" evidence="1">
    <location>
        <begin position="79"/>
        <end position="98"/>
    </location>
</feature>
<protein>
    <submittedName>
        <fullName evidence="3">Uncharacterized protein</fullName>
    </submittedName>
</protein>
<feature type="compositionally biased region" description="Polar residues" evidence="1">
    <location>
        <begin position="158"/>
        <end position="175"/>
    </location>
</feature>
<sequence length="212" mass="22826">MFQILIQILDLSGTKNLEKLGGLLVASNDKSESNLDLKAREIEVKEDEKSKSNVLAAGEGPGILCILLSVSCGTQNNNNCDNSTQPPPPPNESTPNENGRAFVVVRGERQEKNELDIKEIELKSSQKESSNSIGQAPQTSEPLNEVNELQEEGENSLPDVNNATTPEVSTTTSRQPPAPLGDKLQTGENSAPEDDNATNVETTTAYVREALI</sequence>
<feature type="compositionally biased region" description="Polar residues" evidence="1">
    <location>
        <begin position="127"/>
        <end position="142"/>
    </location>
</feature>
<name>A0A915N7W0_MELJA</name>
<dbReference type="AlphaFoldDB" id="A0A915N7W0"/>
<organism evidence="2 3">
    <name type="scientific">Meloidogyne javanica</name>
    <name type="common">Root-knot nematode worm</name>
    <dbReference type="NCBI Taxonomy" id="6303"/>
    <lineage>
        <taxon>Eukaryota</taxon>
        <taxon>Metazoa</taxon>
        <taxon>Ecdysozoa</taxon>
        <taxon>Nematoda</taxon>
        <taxon>Chromadorea</taxon>
        <taxon>Rhabditida</taxon>
        <taxon>Tylenchina</taxon>
        <taxon>Tylenchomorpha</taxon>
        <taxon>Tylenchoidea</taxon>
        <taxon>Meloidogynidae</taxon>
        <taxon>Meloidogyninae</taxon>
        <taxon>Meloidogyne</taxon>
        <taxon>Meloidogyne incognita group</taxon>
    </lineage>
</organism>
<evidence type="ECO:0000313" key="3">
    <source>
        <dbReference type="WBParaSite" id="scaffold9267_cov239.g13788"/>
    </source>
</evidence>
<dbReference type="WBParaSite" id="scaffold9267_cov239.g13788">
    <property type="protein sequence ID" value="scaffold9267_cov239.g13788"/>
    <property type="gene ID" value="scaffold9267_cov239.g13788"/>
</dbReference>